<name>I2Q4G0_9BACT</name>
<proteinExistence type="predicted"/>
<dbReference type="STRING" id="596152.DesU5LDRAFT_3029"/>
<organism evidence="1">
    <name type="scientific">Desulfovibrio sp. U5L</name>
    <dbReference type="NCBI Taxonomy" id="596152"/>
    <lineage>
        <taxon>Bacteria</taxon>
        <taxon>Pseudomonadati</taxon>
        <taxon>Thermodesulfobacteriota</taxon>
        <taxon>Desulfovibrionia</taxon>
        <taxon>Desulfovibrionales</taxon>
        <taxon>Desulfovibrionaceae</taxon>
        <taxon>Desulfovibrio</taxon>
    </lineage>
</organism>
<dbReference type="OrthoDB" id="7210088at2"/>
<sequence length="1541" mass="172367">MDTQTETALGSFRTHLLELKPTGPKGFEGLVVAAMTNLTGLVIRLAKSGLQGGRDGSSTPDKTFAVALECKRYKDDLRLEDLVGKIEIACHELGGDIDVWALCATSEVGDDTLVHISRILEEKGIALLALDWTAHPLLPLAVFLAAAKSTTLQFYNQHVPKVSNSELSELLDTITADSAFAQQAEKLKKELSRAHVGLDALREKNVKWLQDRFHGRGLSRQTFGQNINITSAFPRERFSRQLDELVQVDPDDIPLVAVLGDEGTGKTWLVAQWWANLAPPPIMLLVAGPRVEHLLPSRPIESLARLLADQDGRSDEANINSWRRRLGRWKAHEVRDERRFIIVLDGLNERTTFPWADTLNGLAREAQALGGLVIITSRKAYWERDVRPRLDSLAIRQMFVGDYDDLELAAVLKTAGRNLNDLSPNLREFIRNPRICSVALNLLDRIDQPVELTKERLLLEYWKARLKERGNGIVHTFVDFKNMLQLHAESWLDKPRRSFDRDEWTNLSGAAKRLGPENVLNDLCEIEEGRFLTISEHDPNRYEFRKEALPYALGLLINNELKEEARKDYPDFNEALDRILDPVRGFDLISEILVAAAGLACLDETFSEDIRLCLIRAWLGLQNIPYEMVEAMRAYLAVRPEPFLNITESLVTELGPGMHVQTLVPMIIFMRDNSAVRSALEVRLARWLSFWSRNPRKIFQDDPKERDTWPEKRREFIDLQLGAFHPEERDLFNRLTVEISNPTDVQLDTTSALLLASRPQARYAKALLGWSMAQVVARDYLNAYDELTWVVILNRIDWAETKKEILSLIAHVNEKSSEPMGGSAALVLRLLGDHSSAERASSLSPRTKERTFRSVERYCDTNPYDPNAPEGSNLANALSTAAEISPSRLRTSFNVTSEDYELEQITPALVRFRPQAIVEVVRAVVATAPDRTGMELRQVSLLLPEISPLLDSMSLASIRHSLQSLSDDPKCITTGDEGWITTFIARAIIPHLTAEDQLDLLLTLPPEIPLAISLQRGLAPLPSETLSARLGKAWVDRETENIKRILLVASSCKHELNESSRELIAKFLTSEDNVIVILAANAALAADDPKMDNLLLDTVREAKLTIDSTKQVGFSLGRAVAASVISRSRLDMIDSVPPAFLGYVVDKLGGIALDRLVHVIDEALTRLHIPISAQLPEGMSIDIEVSKNEPKVSESLKIAQKARNSRDIKGQSSEMKDPIGYLQRFRKQQEDMVATVDAFADALRRENAEYILSNPPLWGIKRIPSAYPEKVAGWLHKILAAQDDWELGQVRNLGLVLAGAYAEKDPVLAHETFLRLKDVSPFPPVNIVVGEAGVPLYDHALFSAELVPELEDLRRSRFEDAFDDGALEQATVAAESSDAGDWLISYVQGLTDSEHPGDQARGLTIAGLMPANPVSEHILSLDWGDGFLGDVAENARNNYQRAGWARTWLENAGASKTGIDFWRFCKLAQGLADVRALTDFNTRAKSSLVFDKFGSQAEEDLRSAVKKRTEKRKETFFGKKKPDQHFILLLKDILPKDASSL</sequence>
<dbReference type="SUPFAM" id="SSF52540">
    <property type="entry name" value="P-loop containing nucleoside triphosphate hydrolases"/>
    <property type="match status" value="1"/>
</dbReference>
<dbReference type="InterPro" id="IPR027417">
    <property type="entry name" value="P-loop_NTPase"/>
</dbReference>
<dbReference type="Gene3D" id="3.40.50.300">
    <property type="entry name" value="P-loop containing nucleotide triphosphate hydrolases"/>
    <property type="match status" value="1"/>
</dbReference>
<protein>
    <recommendedName>
        <fullName evidence="2">NACHT domain-containing protein</fullName>
    </recommendedName>
</protein>
<accession>I2Q4G0</accession>
<gene>
    <name evidence="1" type="ORF">DesU5LDRAFT_3029</name>
</gene>
<evidence type="ECO:0008006" key="2">
    <source>
        <dbReference type="Google" id="ProtNLM"/>
    </source>
</evidence>
<dbReference type="EMBL" id="JH600068">
    <property type="protein sequence ID" value="EIG54666.1"/>
    <property type="molecule type" value="Genomic_DNA"/>
</dbReference>
<dbReference type="HOGENOM" id="CLU_264587_0_0_7"/>
<evidence type="ECO:0000313" key="1">
    <source>
        <dbReference type="EMBL" id="EIG54666.1"/>
    </source>
</evidence>
<dbReference type="eggNOG" id="COG5635">
    <property type="taxonomic scope" value="Bacteria"/>
</dbReference>
<reference evidence="1" key="1">
    <citation type="submission" date="2011-11" db="EMBL/GenBank/DDBJ databases">
        <title>Improved High-Quality Draft sequence of Desulfovibrio sp. U5L.</title>
        <authorList>
            <consortium name="US DOE Joint Genome Institute"/>
            <person name="Lucas S."/>
            <person name="Han J."/>
            <person name="Lapidus A."/>
            <person name="Cheng J.-F."/>
            <person name="Goodwin L."/>
            <person name="Pitluck S."/>
            <person name="Peters L."/>
            <person name="Ovchinnikova G."/>
            <person name="Held B."/>
            <person name="Detter J.C."/>
            <person name="Han C."/>
            <person name="Tapia R."/>
            <person name="Land M."/>
            <person name="Hauser L."/>
            <person name="Kyrpides N."/>
            <person name="Ivanova N."/>
            <person name="Pagani I."/>
            <person name="Gabster J."/>
            <person name="Walker C."/>
            <person name="Stolyar S."/>
            <person name="Stahl D."/>
            <person name="Arkin A."/>
            <person name="Dehal P."/>
            <person name="Hazen T."/>
            <person name="Woyke T."/>
        </authorList>
    </citation>
    <scope>NUCLEOTIDE SEQUENCE [LARGE SCALE GENOMIC DNA]</scope>
    <source>
        <strain evidence="1">U5L</strain>
    </source>
</reference>